<dbReference type="AlphaFoldDB" id="A0A136J3N1"/>
<dbReference type="Pfam" id="PF01975">
    <property type="entry name" value="SurE"/>
    <property type="match status" value="1"/>
</dbReference>
<evidence type="ECO:0000256" key="4">
    <source>
        <dbReference type="SAM" id="MobiDB-lite"/>
    </source>
</evidence>
<dbReference type="SUPFAM" id="SSF64167">
    <property type="entry name" value="SurE-like"/>
    <property type="match status" value="1"/>
</dbReference>
<dbReference type="GO" id="GO:0008252">
    <property type="term" value="F:nucleotidase activity"/>
    <property type="evidence" value="ECO:0007669"/>
    <property type="project" value="InterPro"/>
</dbReference>
<dbReference type="STRING" id="196109.A0A136J3N1"/>
<name>A0A136J3N1_9PEZI</name>
<keyword evidence="2" id="KW-0479">Metal-binding</keyword>
<evidence type="ECO:0000256" key="1">
    <source>
        <dbReference type="ARBA" id="ARBA00011062"/>
    </source>
</evidence>
<accession>A0A136J3N1</accession>
<evidence type="ECO:0000313" key="6">
    <source>
        <dbReference type="EMBL" id="KXJ91848.1"/>
    </source>
</evidence>
<evidence type="ECO:0000313" key="7">
    <source>
        <dbReference type="Proteomes" id="UP000070501"/>
    </source>
</evidence>
<dbReference type="OrthoDB" id="4018688at2759"/>
<organism evidence="6 7">
    <name type="scientific">Microdochium bolleyi</name>
    <dbReference type="NCBI Taxonomy" id="196109"/>
    <lineage>
        <taxon>Eukaryota</taxon>
        <taxon>Fungi</taxon>
        <taxon>Dikarya</taxon>
        <taxon>Ascomycota</taxon>
        <taxon>Pezizomycotina</taxon>
        <taxon>Sordariomycetes</taxon>
        <taxon>Xylariomycetidae</taxon>
        <taxon>Xylariales</taxon>
        <taxon>Microdochiaceae</taxon>
        <taxon>Microdochium</taxon>
    </lineage>
</organism>
<keyword evidence="7" id="KW-1185">Reference proteome</keyword>
<comment type="similarity">
    <text evidence="1">Belongs to the SurE nucleotidase family.</text>
</comment>
<dbReference type="InterPro" id="IPR030048">
    <property type="entry name" value="SurE"/>
</dbReference>
<dbReference type="PANTHER" id="PTHR30457">
    <property type="entry name" value="5'-NUCLEOTIDASE SURE"/>
    <property type="match status" value="1"/>
</dbReference>
<dbReference type="InParanoid" id="A0A136J3N1"/>
<evidence type="ECO:0000259" key="5">
    <source>
        <dbReference type="Pfam" id="PF01975"/>
    </source>
</evidence>
<sequence length="301" mass="31542">MRPSSFIPILAVAGSTRGIRILQSNDDGWAESYLRELHSALLRAGHDALVSAPAENQSGTASRDAEPEPRTAACQYDSCPPNSGPVGSNATDPRLNWVNSFPVTSIKYGFDTFGSQLWSGAAPDLVVTGPNIGSNLWLQVPFSGTIGAAAEAVKNHGTPALAFSGFTATKAAWNTLPPPAAATLYADLAVKLTSAVIASGKPYLPEGVFLSTNFPSVSARCSKVEDFKFVLTRINPYGFSGPDADHCGGDTRLPTETQVVLDPRGCYVSVSVADAGDKTTAPADKQTVVLGKLGSFLTCYD</sequence>
<dbReference type="Gene3D" id="3.40.1210.10">
    <property type="entry name" value="Survival protein SurE-like phosphatase/nucleotidase"/>
    <property type="match status" value="1"/>
</dbReference>
<evidence type="ECO:0000256" key="3">
    <source>
        <dbReference type="ARBA" id="ARBA00022801"/>
    </source>
</evidence>
<keyword evidence="3" id="KW-0378">Hydrolase</keyword>
<dbReference type="GO" id="GO:0046872">
    <property type="term" value="F:metal ion binding"/>
    <property type="evidence" value="ECO:0007669"/>
    <property type="project" value="UniProtKB-KW"/>
</dbReference>
<dbReference type="InterPro" id="IPR002828">
    <property type="entry name" value="SurE-like_Pase/nucleotidase"/>
</dbReference>
<dbReference type="PANTHER" id="PTHR30457:SF0">
    <property type="entry name" value="PHOSPHATASE, PUTATIVE (AFU_ORTHOLOGUE AFUA_4G01070)-RELATED"/>
    <property type="match status" value="1"/>
</dbReference>
<feature type="domain" description="Survival protein SurE-like phosphatase/nucleotidase" evidence="5">
    <location>
        <begin position="21"/>
        <end position="221"/>
    </location>
</feature>
<dbReference type="InterPro" id="IPR036523">
    <property type="entry name" value="SurE-like_sf"/>
</dbReference>
<dbReference type="EMBL" id="KQ964249">
    <property type="protein sequence ID" value="KXJ91848.1"/>
    <property type="molecule type" value="Genomic_DNA"/>
</dbReference>
<protein>
    <submittedName>
        <fullName evidence="6">Survival protein sure-like phosphatase/nucleotidase</fullName>
    </submittedName>
</protein>
<gene>
    <name evidence="6" type="ORF">Micbo1qcDRAFT_188477</name>
</gene>
<feature type="region of interest" description="Disordered" evidence="4">
    <location>
        <begin position="53"/>
        <end position="91"/>
    </location>
</feature>
<evidence type="ECO:0000256" key="2">
    <source>
        <dbReference type="ARBA" id="ARBA00022723"/>
    </source>
</evidence>
<dbReference type="Proteomes" id="UP000070501">
    <property type="component" value="Unassembled WGS sequence"/>
</dbReference>
<proteinExistence type="inferred from homology"/>
<reference evidence="7" key="1">
    <citation type="submission" date="2016-02" db="EMBL/GenBank/DDBJ databases">
        <title>Draft genome sequence of Microdochium bolleyi, a fungal endophyte of beachgrass.</title>
        <authorList>
            <consortium name="DOE Joint Genome Institute"/>
            <person name="David A.S."/>
            <person name="May G."/>
            <person name="Haridas S."/>
            <person name="Lim J."/>
            <person name="Wang M."/>
            <person name="Labutti K."/>
            <person name="Lipzen A."/>
            <person name="Barry K."/>
            <person name="Grigoriev I.V."/>
        </authorList>
    </citation>
    <scope>NUCLEOTIDE SEQUENCE [LARGE SCALE GENOMIC DNA]</scope>
    <source>
        <strain evidence="7">J235TASD1</strain>
    </source>
</reference>